<dbReference type="InterPro" id="IPR002818">
    <property type="entry name" value="DJ-1/PfpI"/>
</dbReference>
<proteinExistence type="predicted"/>
<evidence type="ECO:0000256" key="2">
    <source>
        <dbReference type="ARBA" id="ARBA00023163"/>
    </source>
</evidence>
<dbReference type="GO" id="GO:0043565">
    <property type="term" value="F:sequence-specific DNA binding"/>
    <property type="evidence" value="ECO:0007669"/>
    <property type="project" value="InterPro"/>
</dbReference>
<dbReference type="RefSeq" id="WP_246292538.1">
    <property type="nucleotide sequence ID" value="NZ_JACBZS010000001.1"/>
</dbReference>
<dbReference type="EMBL" id="JACBZS010000001">
    <property type="protein sequence ID" value="NYI70092.1"/>
    <property type="molecule type" value="Genomic_DNA"/>
</dbReference>
<dbReference type="SUPFAM" id="SSF46689">
    <property type="entry name" value="Homeodomain-like"/>
    <property type="match status" value="2"/>
</dbReference>
<keyword evidence="2" id="KW-0804">Transcription</keyword>
<comment type="caution">
    <text evidence="4">The sequence shown here is derived from an EMBL/GenBank/DDBJ whole genome shotgun (WGS) entry which is preliminary data.</text>
</comment>
<organism evidence="4 5">
    <name type="scientific">Naumannella cuiyingiana</name>
    <dbReference type="NCBI Taxonomy" id="1347891"/>
    <lineage>
        <taxon>Bacteria</taxon>
        <taxon>Bacillati</taxon>
        <taxon>Actinomycetota</taxon>
        <taxon>Actinomycetes</taxon>
        <taxon>Propionibacteriales</taxon>
        <taxon>Propionibacteriaceae</taxon>
        <taxon>Naumannella</taxon>
    </lineage>
</organism>
<dbReference type="Gene3D" id="1.10.10.60">
    <property type="entry name" value="Homeodomain-like"/>
    <property type="match status" value="1"/>
</dbReference>
<dbReference type="Gene3D" id="3.40.50.880">
    <property type="match status" value="1"/>
</dbReference>
<gene>
    <name evidence="4" type="ORF">GGQ54_000652</name>
</gene>
<evidence type="ECO:0000313" key="4">
    <source>
        <dbReference type="EMBL" id="NYI70092.1"/>
    </source>
</evidence>
<dbReference type="PROSITE" id="PS01124">
    <property type="entry name" value="HTH_ARAC_FAMILY_2"/>
    <property type="match status" value="1"/>
</dbReference>
<dbReference type="InterPro" id="IPR009057">
    <property type="entry name" value="Homeodomain-like_sf"/>
</dbReference>
<dbReference type="InterPro" id="IPR029062">
    <property type="entry name" value="Class_I_gatase-like"/>
</dbReference>
<dbReference type="AlphaFoldDB" id="A0A7Z0D738"/>
<sequence length="324" mass="34588">MMTVAPDVPRSHVVAVALVEAPTMLSLAAPCDTFGAAPPPGAASWYDFRVCGGDSVPLGPWGRLDPTDPPETLDIADTIVVPGVGGARFRDLDPLVDALRAAHARGARVISICTGAFVLARAGLLDGRRATTHWHYARRLAELAPTAVIEPDRIHVDDGDVLTSAGNAAGLDLCLYVLQRDHGAAVANAVARRLVMAPHRDGGQAQFVAHRPGRDRPDDLAALCDWAIARLDQPLRVADLAARAGLSTRQLGRRFRAATGHGTLDWLAQARVRRAQELLETTGDTVEVIAARTGHGSAANLRRHFRDIVGVAPDAYRRTFRHGA</sequence>
<dbReference type="Pfam" id="PF01965">
    <property type="entry name" value="DJ-1_PfpI"/>
    <property type="match status" value="1"/>
</dbReference>
<evidence type="ECO:0000313" key="5">
    <source>
        <dbReference type="Proteomes" id="UP000527616"/>
    </source>
</evidence>
<evidence type="ECO:0000259" key="3">
    <source>
        <dbReference type="PROSITE" id="PS01124"/>
    </source>
</evidence>
<dbReference type="InterPro" id="IPR018060">
    <property type="entry name" value="HTH_AraC"/>
</dbReference>
<dbReference type="CDD" id="cd03137">
    <property type="entry name" value="GATase1_AraC_1"/>
    <property type="match status" value="1"/>
</dbReference>
<dbReference type="GO" id="GO:0003700">
    <property type="term" value="F:DNA-binding transcription factor activity"/>
    <property type="evidence" value="ECO:0007669"/>
    <property type="project" value="InterPro"/>
</dbReference>
<feature type="domain" description="HTH araC/xylS-type" evidence="3">
    <location>
        <begin position="221"/>
        <end position="319"/>
    </location>
</feature>
<accession>A0A7Z0D738</accession>
<keyword evidence="5" id="KW-1185">Reference proteome</keyword>
<dbReference type="SUPFAM" id="SSF52317">
    <property type="entry name" value="Class I glutamine amidotransferase-like"/>
    <property type="match status" value="1"/>
</dbReference>
<dbReference type="SMART" id="SM00342">
    <property type="entry name" value="HTH_ARAC"/>
    <property type="match status" value="1"/>
</dbReference>
<dbReference type="PANTHER" id="PTHR43130:SF3">
    <property type="entry name" value="HTH-TYPE TRANSCRIPTIONAL REGULATOR RV1931C"/>
    <property type="match status" value="1"/>
</dbReference>
<dbReference type="PANTHER" id="PTHR43130">
    <property type="entry name" value="ARAC-FAMILY TRANSCRIPTIONAL REGULATOR"/>
    <property type="match status" value="1"/>
</dbReference>
<dbReference type="InterPro" id="IPR052158">
    <property type="entry name" value="INH-QAR"/>
</dbReference>
<keyword evidence="1" id="KW-0805">Transcription regulation</keyword>
<name>A0A7Z0D738_9ACTN</name>
<dbReference type="Pfam" id="PF12833">
    <property type="entry name" value="HTH_18"/>
    <property type="match status" value="1"/>
</dbReference>
<reference evidence="4 5" key="1">
    <citation type="submission" date="2020-07" db="EMBL/GenBank/DDBJ databases">
        <title>Sequencing the genomes of 1000 actinobacteria strains.</title>
        <authorList>
            <person name="Klenk H.-P."/>
        </authorList>
    </citation>
    <scope>NUCLEOTIDE SEQUENCE [LARGE SCALE GENOMIC DNA]</scope>
    <source>
        <strain evidence="4 5">DSM 103164</strain>
    </source>
</reference>
<evidence type="ECO:0000256" key="1">
    <source>
        <dbReference type="ARBA" id="ARBA00023015"/>
    </source>
</evidence>
<protein>
    <submittedName>
        <fullName evidence="4">Transcriptional regulator GlxA family with amidase domain</fullName>
    </submittedName>
</protein>
<dbReference type="Proteomes" id="UP000527616">
    <property type="component" value="Unassembled WGS sequence"/>
</dbReference>